<evidence type="ECO:0000256" key="4">
    <source>
        <dbReference type="PROSITE-ProRule" id="PRU00024"/>
    </source>
</evidence>
<dbReference type="SUPFAM" id="SSF57845">
    <property type="entry name" value="B-box zinc-binding domain"/>
    <property type="match status" value="1"/>
</dbReference>
<proteinExistence type="predicted"/>
<dbReference type="PANTHER" id="PTHR25462">
    <property type="entry name" value="BONUS, ISOFORM C-RELATED"/>
    <property type="match status" value="1"/>
</dbReference>
<feature type="coiled-coil region" evidence="5">
    <location>
        <begin position="454"/>
        <end position="481"/>
    </location>
</feature>
<dbReference type="EMBL" id="CAMXCT010004235">
    <property type="protein sequence ID" value="CAI4008278.1"/>
    <property type="molecule type" value="Genomic_DNA"/>
</dbReference>
<feature type="domain" description="B box-type" evidence="7">
    <location>
        <begin position="180"/>
        <end position="226"/>
    </location>
</feature>
<dbReference type="AlphaFoldDB" id="A0A9P1GCV2"/>
<protein>
    <submittedName>
        <fullName evidence="8">Uncharacterized protein</fullName>
    </submittedName>
</protein>
<dbReference type="GO" id="GO:0008270">
    <property type="term" value="F:zinc ion binding"/>
    <property type="evidence" value="ECO:0007669"/>
    <property type="project" value="UniProtKB-KW"/>
</dbReference>
<keyword evidence="3" id="KW-0862">Zinc</keyword>
<evidence type="ECO:0000313" key="10">
    <source>
        <dbReference type="Proteomes" id="UP001152797"/>
    </source>
</evidence>
<dbReference type="Gene3D" id="3.30.40.10">
    <property type="entry name" value="Zinc/RING finger domain, C3HC4 (zinc finger)"/>
    <property type="match status" value="1"/>
</dbReference>
<reference evidence="8" key="1">
    <citation type="submission" date="2022-10" db="EMBL/GenBank/DDBJ databases">
        <authorList>
            <person name="Chen Y."/>
            <person name="Dougan E. K."/>
            <person name="Chan C."/>
            <person name="Rhodes N."/>
            <person name="Thang M."/>
        </authorList>
    </citation>
    <scope>NUCLEOTIDE SEQUENCE</scope>
</reference>
<organism evidence="8">
    <name type="scientific">Cladocopium goreaui</name>
    <dbReference type="NCBI Taxonomy" id="2562237"/>
    <lineage>
        <taxon>Eukaryota</taxon>
        <taxon>Sar</taxon>
        <taxon>Alveolata</taxon>
        <taxon>Dinophyceae</taxon>
        <taxon>Suessiales</taxon>
        <taxon>Symbiodiniaceae</taxon>
        <taxon>Cladocopium</taxon>
    </lineage>
</organism>
<dbReference type="InterPro" id="IPR000315">
    <property type="entry name" value="Znf_B-box"/>
</dbReference>
<gene>
    <name evidence="8" type="ORF">C1SCF055_LOCUS33733</name>
</gene>
<keyword evidence="10" id="KW-1185">Reference proteome</keyword>
<evidence type="ECO:0000256" key="5">
    <source>
        <dbReference type="SAM" id="Coils"/>
    </source>
</evidence>
<name>A0A9P1GCV2_9DINO</name>
<comment type="caution">
    <text evidence="8">The sequence shown here is derived from an EMBL/GenBank/DDBJ whole genome shotgun (WGS) entry which is preliminary data.</text>
</comment>
<dbReference type="EMBL" id="CAMXCT020004235">
    <property type="protein sequence ID" value="CAL1161653.1"/>
    <property type="molecule type" value="Genomic_DNA"/>
</dbReference>
<evidence type="ECO:0000313" key="8">
    <source>
        <dbReference type="EMBL" id="CAI4008278.1"/>
    </source>
</evidence>
<dbReference type="OrthoDB" id="5800423at2759"/>
<dbReference type="SUPFAM" id="SSF57850">
    <property type="entry name" value="RING/U-box"/>
    <property type="match status" value="1"/>
</dbReference>
<keyword evidence="5" id="KW-0175">Coiled coil</keyword>
<evidence type="ECO:0000259" key="7">
    <source>
        <dbReference type="PROSITE" id="PS50119"/>
    </source>
</evidence>
<accession>A0A9P1GCV2</accession>
<dbReference type="Pfam" id="PF00643">
    <property type="entry name" value="zf-B_box"/>
    <property type="match status" value="1"/>
</dbReference>
<dbReference type="Proteomes" id="UP001152797">
    <property type="component" value="Unassembled WGS sequence"/>
</dbReference>
<keyword evidence="2 4" id="KW-0863">Zinc-finger</keyword>
<dbReference type="InterPro" id="IPR047153">
    <property type="entry name" value="TRIM45/56/19-like"/>
</dbReference>
<feature type="domain" description="B box-type" evidence="7">
    <location>
        <begin position="245"/>
        <end position="289"/>
    </location>
</feature>
<dbReference type="Pfam" id="PF22586">
    <property type="entry name" value="ANCHR-like_BBOX"/>
    <property type="match status" value="1"/>
</dbReference>
<dbReference type="PROSITE" id="PS50119">
    <property type="entry name" value="ZF_BBOX"/>
    <property type="match status" value="2"/>
</dbReference>
<feature type="domain" description="RING-type" evidence="6">
    <location>
        <begin position="9"/>
        <end position="67"/>
    </location>
</feature>
<dbReference type="InterPro" id="IPR017907">
    <property type="entry name" value="Znf_RING_CS"/>
</dbReference>
<dbReference type="PANTHER" id="PTHR25462:SF296">
    <property type="entry name" value="MEIOTIC P26, ISOFORM F"/>
    <property type="match status" value="1"/>
</dbReference>
<dbReference type="PROSITE" id="PS00518">
    <property type="entry name" value="ZF_RING_1"/>
    <property type="match status" value="1"/>
</dbReference>
<evidence type="ECO:0000313" key="9">
    <source>
        <dbReference type="EMBL" id="CAL1161653.1"/>
    </source>
</evidence>
<sequence>MGDSEEDICARCSLNPLEVSLVLICNHRLCLACARKQMQILDCKSARSGGKGWDRENFAQASCPICRSVTQVEAGAAQQILSVESRELDDANPHTTHAQSLSVSSLSLSPLEQPSIAASGYSQAMARRITEGTACGTPCAPQNGLSESPGLSKVLPKPRNPVPSSCSLRSPLCPLPEMAQELQTCGQCQVEAADVRCWQCDEFFCQSCYKKIHHVGRMKEHRSTLLADGKAASVRSAPIQLSSRQTLELCMQHGEPFQFFCLDCAQCLCAECAVQRKGCVASGHDVQNAKRAFHQVSGSIPQLLEAAAAELQKPSPKKELTQQLDGVHAKGKQDLKASFLNLEETLKAKEDLILKGVEEGGRIADQLLLAKARQCETKSVQILRLRESLERMSAGEVSGEIQKINLYIAAMKNLAALLPQSARQKLQPGSLLSELERISCLDAAELEDLASSNLRQMQDALKAKTSEVDTWTKELQESMRE</sequence>
<dbReference type="Gene3D" id="3.30.160.60">
    <property type="entry name" value="Classic Zinc Finger"/>
    <property type="match status" value="1"/>
</dbReference>
<dbReference type="InterPro" id="IPR001841">
    <property type="entry name" value="Znf_RING"/>
</dbReference>
<dbReference type="PROSITE" id="PS50089">
    <property type="entry name" value="ZF_RING_2"/>
    <property type="match status" value="1"/>
</dbReference>
<dbReference type="InterPro" id="IPR013083">
    <property type="entry name" value="Znf_RING/FYVE/PHD"/>
</dbReference>
<dbReference type="SMART" id="SM00336">
    <property type="entry name" value="BBOX"/>
    <property type="match status" value="2"/>
</dbReference>
<evidence type="ECO:0000256" key="2">
    <source>
        <dbReference type="ARBA" id="ARBA00022771"/>
    </source>
</evidence>
<evidence type="ECO:0000256" key="1">
    <source>
        <dbReference type="ARBA" id="ARBA00022723"/>
    </source>
</evidence>
<dbReference type="EMBL" id="CAMXCT030004235">
    <property type="protein sequence ID" value="CAL4795590.1"/>
    <property type="molecule type" value="Genomic_DNA"/>
</dbReference>
<evidence type="ECO:0000259" key="6">
    <source>
        <dbReference type="PROSITE" id="PS50089"/>
    </source>
</evidence>
<evidence type="ECO:0000256" key="3">
    <source>
        <dbReference type="ARBA" id="ARBA00022833"/>
    </source>
</evidence>
<keyword evidence="1" id="KW-0479">Metal-binding</keyword>
<reference evidence="9" key="2">
    <citation type="submission" date="2024-04" db="EMBL/GenBank/DDBJ databases">
        <authorList>
            <person name="Chen Y."/>
            <person name="Shah S."/>
            <person name="Dougan E. K."/>
            <person name="Thang M."/>
            <person name="Chan C."/>
        </authorList>
    </citation>
    <scope>NUCLEOTIDE SEQUENCE [LARGE SCALE GENOMIC DNA]</scope>
</reference>